<organism evidence="1 2">
    <name type="scientific">Peribacillus muralis</name>
    <dbReference type="NCBI Taxonomy" id="264697"/>
    <lineage>
        <taxon>Bacteria</taxon>
        <taxon>Bacillati</taxon>
        <taxon>Bacillota</taxon>
        <taxon>Bacilli</taxon>
        <taxon>Bacillales</taxon>
        <taxon>Bacillaceae</taxon>
        <taxon>Peribacillus</taxon>
    </lineage>
</organism>
<dbReference type="InterPro" id="IPR021328">
    <property type="entry name" value="CotB-like"/>
</dbReference>
<reference evidence="1 2" key="1">
    <citation type="submission" date="2016-08" db="EMBL/GenBank/DDBJ databases">
        <title>Complete genome sequence of Bacillus muralis G25-68, a strain with toxicity to nematodes.</title>
        <authorList>
            <person name="Zheng Z."/>
        </authorList>
    </citation>
    <scope>NUCLEOTIDE SEQUENCE [LARGE SCALE GENOMIC DNA]</scope>
    <source>
        <strain evidence="1 2">G25-68</strain>
    </source>
</reference>
<protein>
    <submittedName>
        <fullName evidence="1">Uncharacterized protein</fullName>
    </submittedName>
</protein>
<evidence type="ECO:0000313" key="1">
    <source>
        <dbReference type="EMBL" id="AOH54959.1"/>
    </source>
</evidence>
<dbReference type="STRING" id="264697.ABE28_011410"/>
<name>A0A1B3XP19_9BACI</name>
<dbReference type="Pfam" id="PF11155">
    <property type="entry name" value="DUF2935"/>
    <property type="match status" value="1"/>
</dbReference>
<keyword evidence="2" id="KW-1185">Reference proteome</keyword>
<dbReference type="Gene3D" id="1.20.1260.120">
    <property type="entry name" value="Protein of unknown function DUF2935"/>
    <property type="match status" value="1"/>
</dbReference>
<dbReference type="SUPFAM" id="SSF158430">
    <property type="entry name" value="Bacillus cereus metalloprotein-like"/>
    <property type="match status" value="1"/>
</dbReference>
<sequence length="75" mass="8678">MNEKLETAAALEMKLFQLFLSEMEELELSAQALGTFSPLMADHMWREECYHLMKRVEATNAEMPDCKPAKPRMVD</sequence>
<proteinExistence type="predicted"/>
<dbReference type="Proteomes" id="UP000077926">
    <property type="component" value="Chromosome"/>
</dbReference>
<accession>A0A1B3XP19</accession>
<dbReference type="OrthoDB" id="1633927at2"/>
<dbReference type="KEGG" id="bmur:ABE28_011410"/>
<evidence type="ECO:0000313" key="2">
    <source>
        <dbReference type="Proteomes" id="UP000077926"/>
    </source>
</evidence>
<dbReference type="EMBL" id="CP017080">
    <property type="protein sequence ID" value="AOH54959.1"/>
    <property type="molecule type" value="Genomic_DNA"/>
</dbReference>
<gene>
    <name evidence="1" type="ORF">ABE28_011410</name>
</gene>
<dbReference type="AlphaFoldDB" id="A0A1B3XP19"/>